<dbReference type="EMBL" id="DTMF01000048">
    <property type="protein sequence ID" value="HGF33111.1"/>
    <property type="molecule type" value="Genomic_DNA"/>
</dbReference>
<comment type="caution">
    <text evidence="3">The sequence shown here is derived from an EMBL/GenBank/DDBJ whole genome shotgun (WGS) entry which is preliminary data.</text>
</comment>
<dbReference type="InterPro" id="IPR001457">
    <property type="entry name" value="NADH_UbQ/plastoQ_OxRdtase_su6"/>
</dbReference>
<dbReference type="Pfam" id="PF00499">
    <property type="entry name" value="Oxidored_q3"/>
    <property type="match status" value="1"/>
</dbReference>
<keyword evidence="2" id="KW-0812">Transmembrane</keyword>
<sequence>MTTLGAIFYVLAGITLTATALAITRRQPVHAVIYLIVSFFSLAPIFYLLGAPFLALLEIIIYAGAIMVLFLFIIMMLRLPPAGQAPGRFARQWLPALILASISLAITVWIFLSDPAGQAPLAPALASPLAFGRFLFKTYWYPVELASVLLLAALVGALCLGRRDPPADQEGEKT</sequence>
<feature type="transmembrane region" description="Helical" evidence="2">
    <location>
        <begin position="31"/>
        <end position="53"/>
    </location>
</feature>
<keyword evidence="2" id="KW-1003">Cell membrane</keyword>
<keyword evidence="2" id="KW-1133">Transmembrane helix</keyword>
<feature type="transmembrane region" description="Helical" evidence="2">
    <location>
        <begin position="59"/>
        <end position="81"/>
    </location>
</feature>
<dbReference type="InterPro" id="IPR042106">
    <property type="entry name" value="Nuo/plastoQ_OxRdtase_6_NuoJ"/>
</dbReference>
<reference evidence="3" key="1">
    <citation type="journal article" date="2020" name="mSystems">
        <title>Genome- and Community-Level Interaction Insights into Carbon Utilization and Element Cycling Functions of Hydrothermarchaeota in Hydrothermal Sediment.</title>
        <authorList>
            <person name="Zhou Z."/>
            <person name="Liu Y."/>
            <person name="Xu W."/>
            <person name="Pan J."/>
            <person name="Luo Z.H."/>
            <person name="Li M."/>
        </authorList>
    </citation>
    <scope>NUCLEOTIDE SEQUENCE [LARGE SCALE GENOMIC DNA]</scope>
    <source>
        <strain evidence="3">SpSt-897</strain>
    </source>
</reference>
<proteinExistence type="inferred from homology"/>
<organism evidence="3">
    <name type="scientific">Desulfobacca acetoxidans</name>
    <dbReference type="NCBI Taxonomy" id="60893"/>
    <lineage>
        <taxon>Bacteria</taxon>
        <taxon>Pseudomonadati</taxon>
        <taxon>Thermodesulfobacteriota</taxon>
        <taxon>Desulfobaccia</taxon>
        <taxon>Desulfobaccales</taxon>
        <taxon>Desulfobaccaceae</taxon>
        <taxon>Desulfobacca</taxon>
    </lineage>
</organism>
<keyword evidence="3" id="KW-0830">Ubiquinone</keyword>
<gene>
    <name evidence="3" type="ORF">ENW96_01830</name>
</gene>
<dbReference type="GO" id="GO:0008137">
    <property type="term" value="F:NADH dehydrogenase (ubiquinone) activity"/>
    <property type="evidence" value="ECO:0007669"/>
    <property type="project" value="UniProtKB-UniRule"/>
</dbReference>
<comment type="similarity">
    <text evidence="1 2">Belongs to the complex I subunit 6 family.</text>
</comment>
<evidence type="ECO:0000256" key="2">
    <source>
        <dbReference type="RuleBase" id="RU004429"/>
    </source>
</evidence>
<keyword evidence="2" id="KW-0874">Quinone</keyword>
<comment type="subcellular location">
    <subcellularLocation>
        <location evidence="2">Cell membrane</location>
        <topology evidence="2">Multi-pass membrane protein</topology>
    </subcellularLocation>
</comment>
<name>A0A7C3ZAC6_9BACT</name>
<dbReference type="PANTHER" id="PTHR33269:SF17">
    <property type="entry name" value="NADH-UBIQUINONE OXIDOREDUCTASE CHAIN 6"/>
    <property type="match status" value="1"/>
</dbReference>
<feature type="transmembrane region" description="Helical" evidence="2">
    <location>
        <begin position="93"/>
        <end position="112"/>
    </location>
</feature>
<dbReference type="GO" id="GO:0005886">
    <property type="term" value="C:plasma membrane"/>
    <property type="evidence" value="ECO:0007669"/>
    <property type="project" value="UniProtKB-SubCell"/>
</dbReference>
<comment type="catalytic activity">
    <reaction evidence="2">
        <text>a quinone + NADH + 5 H(+)(in) = a quinol + NAD(+) + 4 H(+)(out)</text>
        <dbReference type="Rhea" id="RHEA:57888"/>
        <dbReference type="ChEBI" id="CHEBI:15378"/>
        <dbReference type="ChEBI" id="CHEBI:24646"/>
        <dbReference type="ChEBI" id="CHEBI:57540"/>
        <dbReference type="ChEBI" id="CHEBI:57945"/>
        <dbReference type="ChEBI" id="CHEBI:132124"/>
    </reaction>
</comment>
<dbReference type="Gene3D" id="1.20.120.1200">
    <property type="entry name" value="NADH-ubiquinone/plastoquinone oxidoreductase chain 6, subunit NuoJ"/>
    <property type="match status" value="1"/>
</dbReference>
<protein>
    <recommendedName>
        <fullName evidence="2">NADH-quinone oxidoreductase subunit J</fullName>
        <ecNumber evidence="2">7.1.1.-</ecNumber>
    </recommendedName>
</protein>
<dbReference type="EC" id="7.1.1.-" evidence="2"/>
<dbReference type="GO" id="GO:0048038">
    <property type="term" value="F:quinone binding"/>
    <property type="evidence" value="ECO:0007669"/>
    <property type="project" value="UniProtKB-UniRule"/>
</dbReference>
<dbReference type="PANTHER" id="PTHR33269">
    <property type="entry name" value="NADH-UBIQUINONE OXIDOREDUCTASE CHAIN 6"/>
    <property type="match status" value="1"/>
</dbReference>
<evidence type="ECO:0000256" key="1">
    <source>
        <dbReference type="ARBA" id="ARBA00005698"/>
    </source>
</evidence>
<accession>A0A7C3ZAC6</accession>
<evidence type="ECO:0000313" key="3">
    <source>
        <dbReference type="EMBL" id="HGF33111.1"/>
    </source>
</evidence>
<feature type="transmembrane region" description="Helical" evidence="2">
    <location>
        <begin position="139"/>
        <end position="160"/>
    </location>
</feature>
<keyword evidence="2" id="KW-0472">Membrane</keyword>
<keyword evidence="2" id="KW-0520">NAD</keyword>
<dbReference type="AlphaFoldDB" id="A0A7C3ZAC6"/>
<feature type="transmembrane region" description="Helical" evidence="2">
    <location>
        <begin position="6"/>
        <end position="24"/>
    </location>
</feature>
<comment type="function">
    <text evidence="2">NDH-1 shuttles electrons from NADH, via FMN and iron-sulfur (Fe-S) centers, to quinones in the respiratory chain. Couples the redox reaction to proton translocation (for every two electrons transferred, four hydrogen ions are translocated across the cytoplasmic membrane), and thus conserves the redox energy in a proton gradient.</text>
</comment>